<feature type="region of interest" description="Disordered" evidence="1">
    <location>
        <begin position="358"/>
        <end position="403"/>
    </location>
</feature>
<gene>
    <name evidence="2" type="ORF">NX722_16240</name>
</gene>
<dbReference type="RefSeq" id="WP_262563873.1">
    <property type="nucleotide sequence ID" value="NZ_JAPFCC010000001.1"/>
</dbReference>
<feature type="compositionally biased region" description="Polar residues" evidence="1">
    <location>
        <begin position="14"/>
        <end position="24"/>
    </location>
</feature>
<feature type="region of interest" description="Disordered" evidence="1">
    <location>
        <begin position="467"/>
        <end position="502"/>
    </location>
</feature>
<feature type="region of interest" description="Disordered" evidence="1">
    <location>
        <begin position="209"/>
        <end position="239"/>
    </location>
</feature>
<dbReference type="EMBL" id="JAPFCC010000001">
    <property type="protein sequence ID" value="MCW7554140.1"/>
    <property type="molecule type" value="Genomic_DNA"/>
</dbReference>
<feature type="compositionally biased region" description="Basic and acidic residues" evidence="1">
    <location>
        <begin position="467"/>
        <end position="494"/>
    </location>
</feature>
<reference evidence="2 3" key="1">
    <citation type="submission" date="2022-10" db="EMBL/GenBank/DDBJ databases">
        <title>High-quality genome sequences of two octocoral-associated bacteria, Endozoicomonas euniceicola EF212 and Endozoicomonas gorgoniicola PS125.</title>
        <authorList>
            <person name="Chiou Y.-J."/>
            <person name="Chen Y.-H."/>
        </authorList>
    </citation>
    <scope>NUCLEOTIDE SEQUENCE [LARGE SCALE GENOMIC DNA]</scope>
    <source>
        <strain evidence="2 3">PS125</strain>
    </source>
</reference>
<feature type="compositionally biased region" description="Basic and acidic residues" evidence="1">
    <location>
        <begin position="358"/>
        <end position="383"/>
    </location>
</feature>
<dbReference type="Proteomes" id="UP001209854">
    <property type="component" value="Unassembled WGS sequence"/>
</dbReference>
<feature type="compositionally biased region" description="Basic and acidic residues" evidence="1">
    <location>
        <begin position="305"/>
        <end position="322"/>
    </location>
</feature>
<name>A0ABT3MXQ7_9GAMM</name>
<feature type="compositionally biased region" description="Polar residues" evidence="1">
    <location>
        <begin position="46"/>
        <end position="60"/>
    </location>
</feature>
<evidence type="ECO:0000313" key="2">
    <source>
        <dbReference type="EMBL" id="MCW7554140.1"/>
    </source>
</evidence>
<feature type="compositionally biased region" description="Basic and acidic residues" evidence="1">
    <location>
        <begin position="115"/>
        <end position="133"/>
    </location>
</feature>
<protein>
    <submittedName>
        <fullName evidence="2">Uncharacterized protein</fullName>
    </submittedName>
</protein>
<feature type="region of interest" description="Disordered" evidence="1">
    <location>
        <begin position="1"/>
        <end position="134"/>
    </location>
</feature>
<comment type="caution">
    <text evidence="2">The sequence shown here is derived from an EMBL/GenBank/DDBJ whole genome shotgun (WGS) entry which is preliminary data.</text>
</comment>
<proteinExistence type="predicted"/>
<organism evidence="2 3">
    <name type="scientific">Endozoicomonas gorgoniicola</name>
    <dbReference type="NCBI Taxonomy" id="1234144"/>
    <lineage>
        <taxon>Bacteria</taxon>
        <taxon>Pseudomonadati</taxon>
        <taxon>Pseudomonadota</taxon>
        <taxon>Gammaproteobacteria</taxon>
        <taxon>Oceanospirillales</taxon>
        <taxon>Endozoicomonadaceae</taxon>
        <taxon>Endozoicomonas</taxon>
    </lineage>
</organism>
<evidence type="ECO:0000256" key="1">
    <source>
        <dbReference type="SAM" id="MobiDB-lite"/>
    </source>
</evidence>
<feature type="compositionally biased region" description="Basic and acidic residues" evidence="1">
    <location>
        <begin position="209"/>
        <end position="227"/>
    </location>
</feature>
<feature type="region of interest" description="Disordered" evidence="1">
    <location>
        <begin position="297"/>
        <end position="322"/>
    </location>
</feature>
<accession>A0ABT3MXQ7</accession>
<evidence type="ECO:0000313" key="3">
    <source>
        <dbReference type="Proteomes" id="UP001209854"/>
    </source>
</evidence>
<feature type="compositionally biased region" description="Basic and acidic residues" evidence="1">
    <location>
        <begin position="392"/>
        <end position="403"/>
    </location>
</feature>
<keyword evidence="3" id="KW-1185">Reference proteome</keyword>
<sequence length="502" mass="56985">MSSIDSSGAARSAQPLNQATQSAPAATGKTFGKSVSLPSKMDSLPTVKSPSSQPAPSNHSPLLASRRISHHTPEHSYIPKPASDSGVKNADDNDFPPPPSESELLELTGEAADQTPERTDTRKTTQKVKDAIRTRGRKLKSMVYGEAKRWITGKNWKKVPPDVLKTFPEDLQAKVEARNQKLERLDELKTMKQEWQQFERQFGKELDLLDSDKGPKSGKFKIPDTGKEFNFSKSQSRDQKKEMLREFKAAFSQSAGYNHYKGVSEQTADIDSLKAGLKDQLSLSTKELSAALDQHYEQVGNQKHSGIDKATEARHKAFDQEKGRVEEGYDKLLINYQDKVSEAERNLSDLRTTRNKYRNVDIPKKRRDIKQLESELKRQKSKLETQYNQLPKAEKKSTSKKEFLQSGLGELVEKLNKAKSEKEEMDNRVDYYPLDRKKLKKKLEQAKSDLKKVTDGDAFSATLKNLDKRTHNEDKVAEKEHKQVTETVRKERNSIKKSIRGR</sequence>